<feature type="region of interest" description="Disordered" evidence="1">
    <location>
        <begin position="22"/>
        <end position="54"/>
    </location>
</feature>
<name>A0AAN6Y1R2_9PEZI</name>
<reference evidence="2" key="2">
    <citation type="submission" date="2023-05" db="EMBL/GenBank/DDBJ databases">
        <authorList>
            <consortium name="Lawrence Berkeley National Laboratory"/>
            <person name="Steindorff A."/>
            <person name="Hensen N."/>
            <person name="Bonometti L."/>
            <person name="Westerberg I."/>
            <person name="Brannstrom I.O."/>
            <person name="Guillou S."/>
            <person name="Cros-Aarteil S."/>
            <person name="Calhoun S."/>
            <person name="Haridas S."/>
            <person name="Kuo A."/>
            <person name="Mondo S."/>
            <person name="Pangilinan J."/>
            <person name="Riley R."/>
            <person name="Labutti K."/>
            <person name="Andreopoulos B."/>
            <person name="Lipzen A."/>
            <person name="Chen C."/>
            <person name="Yanf M."/>
            <person name="Daum C."/>
            <person name="Ng V."/>
            <person name="Clum A."/>
            <person name="Ohm R."/>
            <person name="Martin F."/>
            <person name="Silar P."/>
            <person name="Natvig D."/>
            <person name="Lalanne C."/>
            <person name="Gautier V."/>
            <person name="Ament-Velasquez S.L."/>
            <person name="Kruys A."/>
            <person name="Hutchinson M.I."/>
            <person name="Powell A.J."/>
            <person name="Barry K."/>
            <person name="Miller A.N."/>
            <person name="Grigoriev I.V."/>
            <person name="Debuchy R."/>
            <person name="Gladieux P."/>
            <person name="Thoren M.H."/>
            <person name="Johannesson H."/>
        </authorList>
    </citation>
    <scope>NUCLEOTIDE SEQUENCE</scope>
    <source>
        <strain evidence="2">PSN293</strain>
    </source>
</reference>
<evidence type="ECO:0000313" key="3">
    <source>
        <dbReference type="Proteomes" id="UP001301769"/>
    </source>
</evidence>
<dbReference type="EMBL" id="MU858160">
    <property type="protein sequence ID" value="KAK4211009.1"/>
    <property type="molecule type" value="Genomic_DNA"/>
</dbReference>
<gene>
    <name evidence="2" type="ORF">QBC37DRAFT_22453</name>
</gene>
<proteinExistence type="predicted"/>
<organism evidence="2 3">
    <name type="scientific">Rhypophila decipiens</name>
    <dbReference type="NCBI Taxonomy" id="261697"/>
    <lineage>
        <taxon>Eukaryota</taxon>
        <taxon>Fungi</taxon>
        <taxon>Dikarya</taxon>
        <taxon>Ascomycota</taxon>
        <taxon>Pezizomycotina</taxon>
        <taxon>Sordariomycetes</taxon>
        <taxon>Sordariomycetidae</taxon>
        <taxon>Sordariales</taxon>
        <taxon>Naviculisporaceae</taxon>
        <taxon>Rhypophila</taxon>
    </lineage>
</organism>
<comment type="caution">
    <text evidence="2">The sequence shown here is derived from an EMBL/GenBank/DDBJ whole genome shotgun (WGS) entry which is preliminary data.</text>
</comment>
<dbReference type="Proteomes" id="UP001301769">
    <property type="component" value="Unassembled WGS sequence"/>
</dbReference>
<keyword evidence="3" id="KW-1185">Reference proteome</keyword>
<sequence length="201" mass="22899">MADQLQEEEQCNPVMGTVVEGQRNLPAMLDASNNDHGDPEDSESPSPPQQNVELSLSRDLDEIVRTFPNSRRLENIIVLWTGRLDLVEVVVVRYTCCLVLENDYQLQKQRSKALDRLCIRTERDLLDALLDDVPALCDPTQKIRYPNTFAATYLQLIATDWFWGNKESMWKHQRNLSRVILSKGGLGESGVDRKLGRMVVS</sequence>
<reference evidence="2" key="1">
    <citation type="journal article" date="2023" name="Mol. Phylogenet. Evol.">
        <title>Genome-scale phylogeny and comparative genomics of the fungal order Sordariales.</title>
        <authorList>
            <person name="Hensen N."/>
            <person name="Bonometti L."/>
            <person name="Westerberg I."/>
            <person name="Brannstrom I.O."/>
            <person name="Guillou S."/>
            <person name="Cros-Aarteil S."/>
            <person name="Calhoun S."/>
            <person name="Haridas S."/>
            <person name="Kuo A."/>
            <person name="Mondo S."/>
            <person name="Pangilinan J."/>
            <person name="Riley R."/>
            <person name="LaButti K."/>
            <person name="Andreopoulos B."/>
            <person name="Lipzen A."/>
            <person name="Chen C."/>
            <person name="Yan M."/>
            <person name="Daum C."/>
            <person name="Ng V."/>
            <person name="Clum A."/>
            <person name="Steindorff A."/>
            <person name="Ohm R.A."/>
            <person name="Martin F."/>
            <person name="Silar P."/>
            <person name="Natvig D.O."/>
            <person name="Lalanne C."/>
            <person name="Gautier V."/>
            <person name="Ament-Velasquez S.L."/>
            <person name="Kruys A."/>
            <person name="Hutchinson M.I."/>
            <person name="Powell A.J."/>
            <person name="Barry K."/>
            <person name="Miller A.N."/>
            <person name="Grigoriev I.V."/>
            <person name="Debuchy R."/>
            <person name="Gladieux P."/>
            <person name="Hiltunen Thoren M."/>
            <person name="Johannesson H."/>
        </authorList>
    </citation>
    <scope>NUCLEOTIDE SEQUENCE</scope>
    <source>
        <strain evidence="2">PSN293</strain>
    </source>
</reference>
<evidence type="ECO:0000313" key="2">
    <source>
        <dbReference type="EMBL" id="KAK4211009.1"/>
    </source>
</evidence>
<dbReference type="AlphaFoldDB" id="A0AAN6Y1R2"/>
<evidence type="ECO:0000256" key="1">
    <source>
        <dbReference type="SAM" id="MobiDB-lite"/>
    </source>
</evidence>
<protein>
    <submittedName>
        <fullName evidence="2">Uncharacterized protein</fullName>
    </submittedName>
</protein>
<accession>A0AAN6Y1R2</accession>